<keyword evidence="2" id="KW-0378">Hydrolase</keyword>
<proteinExistence type="predicted"/>
<accession>A0ABQ8BZF6</accession>
<gene>
    <name evidence="6" type="ORF">HID58_033434</name>
</gene>
<dbReference type="InterPro" id="IPR003653">
    <property type="entry name" value="Peptidase_C48_C"/>
</dbReference>
<feature type="region of interest" description="Disordered" evidence="3">
    <location>
        <begin position="270"/>
        <end position="295"/>
    </location>
</feature>
<keyword evidence="1" id="KW-0645">Protease</keyword>
<evidence type="ECO:0000256" key="2">
    <source>
        <dbReference type="ARBA" id="ARBA00022801"/>
    </source>
</evidence>
<dbReference type="PANTHER" id="PTHR48449:SF2">
    <property type="entry name" value="UBIQUITIN-LIKE PROTEASE FAMILY PROFILE DOMAIN-CONTAINING PROTEIN"/>
    <property type="match status" value="1"/>
</dbReference>
<dbReference type="Pfam" id="PF02902">
    <property type="entry name" value="Peptidase_C48"/>
    <property type="match status" value="1"/>
</dbReference>
<keyword evidence="7" id="KW-1185">Reference proteome</keyword>
<dbReference type="InterPro" id="IPR015410">
    <property type="entry name" value="DUF1985"/>
</dbReference>
<sequence length="1011" mass="112004">MVSCRLVDLPEDDVTDAVPPIPDMMFAAGEEPVGVRVLTYQSSRAINHILNSLEEDEIQTLRKSPFGKIVDIAEKPGFSGRFTRYILSRQLKVEKKHEAWFRFAGKPIRFSLREFAIVTGLNCGEYPKSSVVRSKKNKNVKPYWPELFGKSEDLRVSTALKMLRRKTVTEKEVRIKLACLAIVSSVLLATNLKMKMIKEHAEAMVDLEEFYSFPWGRLAFEMLIGSIKQRDEVSLSQNTIAVKGFALALQLVMIEAVPDLTAVVLETCSSSESDSCDDDDDFTHKKTKKKTLSPGHAREIDKKTNVIVRSIIPEDPDRPLIPANLVWADEVLDVKVENLLKLIAQSHPFTAEMFKGGATKLDVERMRELGRAGGKQKRKTKTQTNTETVEDKRIAAIVLSMLKPEVERVEANVAKAVSMAEDTATKFASFDTTVMVSIQNLLNNFKDEVIRSVMQIHNSANAPTQPTQPDVDTTNHVQRKVDIVHPHPDPNDDIIAQVIGSLSQYSTPPRNASVCPVSFQTNLFNTSIHFLPVALVMSIRISGYYALKTVMYLGSDGRTCPAASRLPFVLQTQNSPGQDTTLSANSHTKEATKESEVVRNLDAHPSQASVLSHGQTGEIFHETSLQPVGCQTDGQYLDRPTVSVTGQTNNASKTADGGLSFGIRNIQEPSFSLGLTQPENPPLSGPACDLIFDTVADHGDEHVDEHTNDGPSPNPFAPLLCRKSKRPKIVPAGLVKDYHCGADILSRARAAQPPFCDYSDPAVVMSKFSNLADKISTPFVINIAGLAVTSKDITGIVELTRSLPARVVDILVRFVRATCNMQQHSSLGRIPEFLDSRYVALLFKHFPKFSRSKTPDAYPFPKGLFELLRKDNPTGAAVTHYYFPFDLGNKQWVGVCFDCTAWKLTVLDCNISIRSDSEIATQLRPFAEMIPSLLKRTGRISNTTAYHGVVIERPKVVAQNTNPSHSALTSILLMQTHAIFGLESCRCITPTLLTEEAHRVAVMLYELHEKL</sequence>
<dbReference type="Proteomes" id="UP000824890">
    <property type="component" value="Unassembled WGS sequence"/>
</dbReference>
<reference evidence="6 7" key="1">
    <citation type="submission" date="2021-05" db="EMBL/GenBank/DDBJ databases">
        <title>Genome Assembly of Synthetic Allotetraploid Brassica napus Reveals Homoeologous Exchanges between Subgenomes.</title>
        <authorList>
            <person name="Davis J.T."/>
        </authorList>
    </citation>
    <scope>NUCLEOTIDE SEQUENCE [LARGE SCALE GENOMIC DNA]</scope>
    <source>
        <strain evidence="7">cv. Da-Ae</strain>
        <tissue evidence="6">Seedling</tissue>
    </source>
</reference>
<organism evidence="6 7">
    <name type="scientific">Brassica napus</name>
    <name type="common">Rape</name>
    <dbReference type="NCBI Taxonomy" id="3708"/>
    <lineage>
        <taxon>Eukaryota</taxon>
        <taxon>Viridiplantae</taxon>
        <taxon>Streptophyta</taxon>
        <taxon>Embryophyta</taxon>
        <taxon>Tracheophyta</taxon>
        <taxon>Spermatophyta</taxon>
        <taxon>Magnoliopsida</taxon>
        <taxon>eudicotyledons</taxon>
        <taxon>Gunneridae</taxon>
        <taxon>Pentapetalae</taxon>
        <taxon>rosids</taxon>
        <taxon>malvids</taxon>
        <taxon>Brassicales</taxon>
        <taxon>Brassicaceae</taxon>
        <taxon>Brassiceae</taxon>
        <taxon>Brassica</taxon>
    </lineage>
</organism>
<evidence type="ECO:0000259" key="5">
    <source>
        <dbReference type="Pfam" id="PF09331"/>
    </source>
</evidence>
<feature type="domain" description="Ubiquitin-like protease family profile" evidence="4">
    <location>
        <begin position="805"/>
        <end position="978"/>
    </location>
</feature>
<evidence type="ECO:0008006" key="8">
    <source>
        <dbReference type="Google" id="ProtNLM"/>
    </source>
</evidence>
<evidence type="ECO:0000256" key="3">
    <source>
        <dbReference type="SAM" id="MobiDB-lite"/>
    </source>
</evidence>
<dbReference type="Pfam" id="PF09331">
    <property type="entry name" value="DUF1985"/>
    <property type="match status" value="1"/>
</dbReference>
<feature type="domain" description="DUF1985" evidence="5">
    <location>
        <begin position="87"/>
        <end position="225"/>
    </location>
</feature>
<comment type="caution">
    <text evidence="6">The sequence shown here is derived from an EMBL/GenBank/DDBJ whole genome shotgun (WGS) entry which is preliminary data.</text>
</comment>
<evidence type="ECO:0000313" key="6">
    <source>
        <dbReference type="EMBL" id="KAH0910113.1"/>
    </source>
</evidence>
<dbReference type="PANTHER" id="PTHR48449">
    <property type="entry name" value="DUF1985 DOMAIN-CONTAINING PROTEIN"/>
    <property type="match status" value="1"/>
</dbReference>
<evidence type="ECO:0000313" key="7">
    <source>
        <dbReference type="Proteomes" id="UP000824890"/>
    </source>
</evidence>
<evidence type="ECO:0000256" key="1">
    <source>
        <dbReference type="ARBA" id="ARBA00022670"/>
    </source>
</evidence>
<dbReference type="EMBL" id="JAGKQM010000009">
    <property type="protein sequence ID" value="KAH0910113.1"/>
    <property type="molecule type" value="Genomic_DNA"/>
</dbReference>
<name>A0ABQ8BZF6_BRANA</name>
<protein>
    <recommendedName>
        <fullName evidence="8">DUF1985 domain-containing protein</fullName>
    </recommendedName>
</protein>
<evidence type="ECO:0000259" key="4">
    <source>
        <dbReference type="Pfam" id="PF02902"/>
    </source>
</evidence>